<keyword evidence="3" id="KW-1185">Reference proteome</keyword>
<sequence length="45" mass="5234">MPEDEAQRLRDSASERELPTSRWRVSAPRQSGPCHRSVWVAWVGR</sequence>
<evidence type="ECO:0000313" key="2">
    <source>
        <dbReference type="EMBL" id="NYI84277.1"/>
    </source>
</evidence>
<feature type="region of interest" description="Disordered" evidence="1">
    <location>
        <begin position="1"/>
        <end position="32"/>
    </location>
</feature>
<comment type="caution">
    <text evidence="2">The sequence shown here is derived from an EMBL/GenBank/DDBJ whole genome shotgun (WGS) entry which is preliminary data.</text>
</comment>
<protein>
    <submittedName>
        <fullName evidence="2">Uncharacterized protein</fullName>
    </submittedName>
</protein>
<dbReference type="EMBL" id="JACCFJ010000001">
    <property type="protein sequence ID" value="NYI84277.1"/>
    <property type="molecule type" value="Genomic_DNA"/>
</dbReference>
<proteinExistence type="predicted"/>
<gene>
    <name evidence="2" type="ORF">HNR68_002907</name>
</gene>
<feature type="compositionally biased region" description="Basic and acidic residues" evidence="1">
    <location>
        <begin position="1"/>
        <end position="19"/>
    </location>
</feature>
<name>A0A853ARW6_9PSEU</name>
<evidence type="ECO:0000313" key="3">
    <source>
        <dbReference type="Proteomes" id="UP000587002"/>
    </source>
</evidence>
<accession>A0A853ARW6</accession>
<dbReference type="AlphaFoldDB" id="A0A853ARW6"/>
<dbReference type="Proteomes" id="UP000587002">
    <property type="component" value="Unassembled WGS sequence"/>
</dbReference>
<evidence type="ECO:0000256" key="1">
    <source>
        <dbReference type="SAM" id="MobiDB-lite"/>
    </source>
</evidence>
<organism evidence="2 3">
    <name type="scientific">Saccharopolyspora hordei</name>
    <dbReference type="NCBI Taxonomy" id="1838"/>
    <lineage>
        <taxon>Bacteria</taxon>
        <taxon>Bacillati</taxon>
        <taxon>Actinomycetota</taxon>
        <taxon>Actinomycetes</taxon>
        <taxon>Pseudonocardiales</taxon>
        <taxon>Pseudonocardiaceae</taxon>
        <taxon>Saccharopolyspora</taxon>
    </lineage>
</organism>
<reference evidence="2 3" key="1">
    <citation type="submission" date="2020-07" db="EMBL/GenBank/DDBJ databases">
        <title>Sequencing the genomes of 1000 actinobacteria strains.</title>
        <authorList>
            <person name="Klenk H.-P."/>
        </authorList>
    </citation>
    <scope>NUCLEOTIDE SEQUENCE [LARGE SCALE GENOMIC DNA]</scope>
    <source>
        <strain evidence="2 3">DSM 44065</strain>
    </source>
</reference>